<dbReference type="RefSeq" id="WP_225405425.1">
    <property type="nucleotide sequence ID" value="NZ_JAYJJR010000021.1"/>
</dbReference>
<feature type="compositionally biased region" description="Polar residues" evidence="1">
    <location>
        <begin position="201"/>
        <end position="213"/>
    </location>
</feature>
<feature type="chain" id="PRO_5046788346" description="Exported repetitive protein Erp" evidence="2">
    <location>
        <begin position="30"/>
        <end position="306"/>
    </location>
</feature>
<evidence type="ECO:0000313" key="4">
    <source>
        <dbReference type="Proteomes" id="UP001299596"/>
    </source>
</evidence>
<reference evidence="3 4" key="1">
    <citation type="submission" date="2023-12" db="EMBL/GenBank/DDBJ databases">
        <title>Description of new species of Mycobacterium terrae complex isolated from sewage at the Sao Paulo Zoological Park Foundation in Brazil.</title>
        <authorList>
            <person name="Romagnoli C.L."/>
            <person name="Conceicao E.C."/>
            <person name="Machado E."/>
            <person name="Barreto L.B.P.F."/>
            <person name="Sharma A."/>
            <person name="Silva N.M."/>
            <person name="Marques L.E."/>
            <person name="Juliana M.A."/>
            <person name="Lourenco M.C.S."/>
            <person name="Digiampietri L.A."/>
            <person name="Suffys P.N."/>
            <person name="Viana-Niero C."/>
        </authorList>
    </citation>
    <scope>NUCLEOTIDE SEQUENCE [LARGE SCALE GENOMIC DNA]</scope>
    <source>
        <strain evidence="3 4">MYC098</strain>
    </source>
</reference>
<feature type="region of interest" description="Disordered" evidence="1">
    <location>
        <begin position="90"/>
        <end position="253"/>
    </location>
</feature>
<evidence type="ECO:0008006" key="5">
    <source>
        <dbReference type="Google" id="ProtNLM"/>
    </source>
</evidence>
<organism evidence="3 4">
    <name type="scientific">[Mycobacterium] crassicus</name>
    <dbReference type="NCBI Taxonomy" id="2872309"/>
    <lineage>
        <taxon>Bacteria</taxon>
        <taxon>Bacillati</taxon>
        <taxon>Actinomycetota</taxon>
        <taxon>Actinomycetes</taxon>
        <taxon>Mycobacteriales</taxon>
        <taxon>Mycobacteriaceae</taxon>
        <taxon>Mycolicibacter</taxon>
    </lineage>
</organism>
<accession>A0ABU5XR21</accession>
<dbReference type="InterPro" id="IPR008164">
    <property type="entry name" value="XGLTT_rpt"/>
</dbReference>
<dbReference type="PANTHER" id="PTHR21523">
    <property type="match status" value="1"/>
</dbReference>
<sequence length="306" mass="29422">MPNRRRRRLSTTMSAVAALAVASPFAVVAVSELAARSSAPQHRDFVAAASVADLPGELISALSQGLSQFGVNLPPVPGFGGASSGMPMTSPGMYPGLTSPGLTDPSLGTYPGLTSPSTYPGLTSPGLTSPGLTSPGLTSPGLTDPSLGTPGVSTTSGLTSPGLTTPSLGTPGLTSPGLTSPGLTSPGLTSPGLTDPALTSPGLTSPGLLTSPDTGLLGSGDPLTSPVGLDPGLDGTYPILGDPSLGMPQSSGSGGVVSDLMSAANQLGAGQAIDLLKGVVIPSIAQAAQGAGPAAAAVPAPPLPLP</sequence>
<name>A0ABU5XR21_9MYCO</name>
<keyword evidence="4" id="KW-1185">Reference proteome</keyword>
<comment type="caution">
    <text evidence="3">The sequence shown here is derived from an EMBL/GenBank/DDBJ whole genome shotgun (WGS) entry which is preliminary data.</text>
</comment>
<dbReference type="PANTHER" id="PTHR21523:SF14">
    <property type="entry name" value="EXPORTED REPETITIVE PROTEIN"/>
    <property type="match status" value="1"/>
</dbReference>
<dbReference type="EMBL" id="JAYJJR010000021">
    <property type="protein sequence ID" value="MEB3023762.1"/>
    <property type="molecule type" value="Genomic_DNA"/>
</dbReference>
<feature type="signal peptide" evidence="2">
    <location>
        <begin position="1"/>
        <end position="29"/>
    </location>
</feature>
<keyword evidence="2" id="KW-0732">Signal</keyword>
<proteinExistence type="predicted"/>
<feature type="compositionally biased region" description="Polar residues" evidence="1">
    <location>
        <begin position="112"/>
        <end position="141"/>
    </location>
</feature>
<evidence type="ECO:0000313" key="3">
    <source>
        <dbReference type="EMBL" id="MEB3023762.1"/>
    </source>
</evidence>
<evidence type="ECO:0000256" key="1">
    <source>
        <dbReference type="SAM" id="MobiDB-lite"/>
    </source>
</evidence>
<dbReference type="Proteomes" id="UP001299596">
    <property type="component" value="Unassembled WGS sequence"/>
</dbReference>
<gene>
    <name evidence="3" type="ORF">K6T79_22315</name>
</gene>
<protein>
    <recommendedName>
        <fullName evidence="5">Exported repetitive protein Erp</fullName>
    </recommendedName>
</protein>
<feature type="compositionally biased region" description="Low complexity" evidence="1">
    <location>
        <begin position="145"/>
        <end position="194"/>
    </location>
</feature>
<evidence type="ECO:0000256" key="2">
    <source>
        <dbReference type="SAM" id="SignalP"/>
    </source>
</evidence>
<dbReference type="Pfam" id="PF01744">
    <property type="entry name" value="GLTT"/>
    <property type="match status" value="2"/>
</dbReference>